<evidence type="ECO:0000256" key="7">
    <source>
        <dbReference type="PIRSR" id="PIRSR601765-1"/>
    </source>
</evidence>
<dbReference type="SMART" id="SM00947">
    <property type="entry name" value="Pro_CA"/>
    <property type="match status" value="1"/>
</dbReference>
<feature type="binding site" evidence="7">
    <location>
        <position position="85"/>
    </location>
    <ligand>
        <name>Zn(2+)</name>
        <dbReference type="ChEBI" id="CHEBI:29105"/>
    </ligand>
</feature>
<keyword evidence="7" id="KW-0479">Metal-binding</keyword>
<comment type="catalytic activity">
    <reaction evidence="6 8">
        <text>hydrogencarbonate + H(+) = CO2 + H2O</text>
        <dbReference type="Rhea" id="RHEA:10748"/>
        <dbReference type="ChEBI" id="CHEBI:15377"/>
        <dbReference type="ChEBI" id="CHEBI:15378"/>
        <dbReference type="ChEBI" id="CHEBI:16526"/>
        <dbReference type="ChEBI" id="CHEBI:17544"/>
        <dbReference type="EC" id="4.2.1.1"/>
    </reaction>
</comment>
<evidence type="ECO:0000256" key="6">
    <source>
        <dbReference type="ARBA" id="ARBA00048348"/>
    </source>
</evidence>
<comment type="caution">
    <text evidence="9">The sequence shown here is derived from an EMBL/GenBank/DDBJ whole genome shotgun (WGS) entry which is preliminary data.</text>
</comment>
<dbReference type="PANTHER" id="PTHR11002:SF79">
    <property type="entry name" value="CARBONIC ANHYDRASE 2"/>
    <property type="match status" value="1"/>
</dbReference>
<keyword evidence="4 8" id="KW-0456">Lyase</keyword>
<dbReference type="SUPFAM" id="SSF53056">
    <property type="entry name" value="beta-carbonic anhydrase, cab"/>
    <property type="match status" value="1"/>
</dbReference>
<dbReference type="InterPro" id="IPR001765">
    <property type="entry name" value="Carbonic_anhydrase"/>
</dbReference>
<dbReference type="PANTHER" id="PTHR11002">
    <property type="entry name" value="CARBONIC ANHYDRASE"/>
    <property type="match status" value="1"/>
</dbReference>
<evidence type="ECO:0000313" key="10">
    <source>
        <dbReference type="Proteomes" id="UP000185596"/>
    </source>
</evidence>
<comment type="cofactor">
    <cofactor evidence="7">
        <name>Zn(2+)</name>
        <dbReference type="ChEBI" id="CHEBI:29105"/>
    </cofactor>
    <text evidence="7">Binds 1 zinc ion per subunit.</text>
</comment>
<evidence type="ECO:0000313" key="9">
    <source>
        <dbReference type="EMBL" id="OLF14886.1"/>
    </source>
</evidence>
<keyword evidence="3 7" id="KW-0862">Zinc</keyword>
<dbReference type="EMBL" id="MSIE01000047">
    <property type="protein sequence ID" value="OLF14886.1"/>
    <property type="molecule type" value="Genomic_DNA"/>
</dbReference>
<comment type="similarity">
    <text evidence="1 8">Belongs to the beta-class carbonic anhydrase family.</text>
</comment>
<evidence type="ECO:0000256" key="4">
    <source>
        <dbReference type="ARBA" id="ARBA00023239"/>
    </source>
</evidence>
<dbReference type="Pfam" id="PF00484">
    <property type="entry name" value="Pro_CA"/>
    <property type="match status" value="1"/>
</dbReference>
<dbReference type="EC" id="4.2.1.1" evidence="2 8"/>
<feature type="binding site" evidence="7">
    <location>
        <position position="83"/>
    </location>
    <ligand>
        <name>Zn(2+)</name>
        <dbReference type="ChEBI" id="CHEBI:29105"/>
    </ligand>
</feature>
<name>A0A1Q8CKL8_9PSEU</name>
<dbReference type="PROSITE" id="PS00705">
    <property type="entry name" value="PROK_CO2_ANHYDRASE_2"/>
    <property type="match status" value="1"/>
</dbReference>
<feature type="binding site" evidence="7">
    <location>
        <position position="139"/>
    </location>
    <ligand>
        <name>Zn(2+)</name>
        <dbReference type="ChEBI" id="CHEBI:29105"/>
    </ligand>
</feature>
<dbReference type="AlphaFoldDB" id="A0A1Q8CKL8"/>
<gene>
    <name evidence="9" type="ORF">BU204_24400</name>
</gene>
<protein>
    <recommendedName>
        <fullName evidence="2 8">Carbonic anhydrase</fullName>
        <ecNumber evidence="2 8">4.2.1.1</ecNumber>
    </recommendedName>
    <alternativeName>
        <fullName evidence="8">Carbonate dehydratase</fullName>
    </alternativeName>
</protein>
<dbReference type="STRING" id="1912961.BU204_24400"/>
<comment type="function">
    <text evidence="5">Catalyzes the reversible hydration of carbon dioxide to form bicarbonate.</text>
</comment>
<dbReference type="InterPro" id="IPR036874">
    <property type="entry name" value="Carbonic_anhydrase_sf"/>
</dbReference>
<dbReference type="Proteomes" id="UP000185596">
    <property type="component" value="Unassembled WGS sequence"/>
</dbReference>
<accession>A0A1Q8CKL8</accession>
<reference evidence="9 10" key="1">
    <citation type="submission" date="2016-12" db="EMBL/GenBank/DDBJ databases">
        <title>The draft genome sequence of Actinophytocola sp. 11-183.</title>
        <authorList>
            <person name="Wang W."/>
            <person name="Yuan L."/>
        </authorList>
    </citation>
    <scope>NUCLEOTIDE SEQUENCE [LARGE SCALE GENOMIC DNA]</scope>
    <source>
        <strain evidence="9 10">11-183</strain>
    </source>
</reference>
<dbReference type="GO" id="GO:0015976">
    <property type="term" value="P:carbon utilization"/>
    <property type="evidence" value="ECO:0007669"/>
    <property type="project" value="InterPro"/>
</dbReference>
<organism evidence="9 10">
    <name type="scientific">Actinophytocola xanthii</name>
    <dbReference type="NCBI Taxonomy" id="1912961"/>
    <lineage>
        <taxon>Bacteria</taxon>
        <taxon>Bacillati</taxon>
        <taxon>Actinomycetota</taxon>
        <taxon>Actinomycetes</taxon>
        <taxon>Pseudonocardiales</taxon>
        <taxon>Pseudonocardiaceae</taxon>
    </lineage>
</organism>
<sequence>MLALGTATAAGGLAGVGARTALAEPTSLSPAASPSSASSEVWQRLRAGNARFAAGRQRWPRQDPAHRRSLVEGQDPVACVLGCADSRVPAELLFDQGLGDLFTVRAVGEVLDDAVVGSVEYAVEHLHVPVVVVLGHSRCGAVAAAIDLVQGRSEVTGSVSTVARAIEATVRATPADPDPQRFLAACVRTQTARVAEELPRRSPAIRAALDDHGVEIVVGVYDLASGLVTRY</sequence>
<keyword evidence="10" id="KW-1185">Reference proteome</keyword>
<dbReference type="GO" id="GO:0008270">
    <property type="term" value="F:zinc ion binding"/>
    <property type="evidence" value="ECO:0007669"/>
    <property type="project" value="UniProtKB-UniRule"/>
</dbReference>
<evidence type="ECO:0000256" key="5">
    <source>
        <dbReference type="ARBA" id="ARBA00024993"/>
    </source>
</evidence>
<proteinExistence type="inferred from homology"/>
<dbReference type="GO" id="GO:0004089">
    <property type="term" value="F:carbonate dehydratase activity"/>
    <property type="evidence" value="ECO:0007669"/>
    <property type="project" value="UniProtKB-UniRule"/>
</dbReference>
<evidence type="ECO:0000256" key="8">
    <source>
        <dbReference type="RuleBase" id="RU003956"/>
    </source>
</evidence>
<dbReference type="PROSITE" id="PS00704">
    <property type="entry name" value="PROK_CO2_ANHYDRASE_1"/>
    <property type="match status" value="1"/>
</dbReference>
<feature type="binding site" evidence="7">
    <location>
        <position position="136"/>
    </location>
    <ligand>
        <name>Zn(2+)</name>
        <dbReference type="ChEBI" id="CHEBI:29105"/>
    </ligand>
</feature>
<comment type="function">
    <text evidence="8">Reversible hydration of carbon dioxide.</text>
</comment>
<evidence type="ECO:0000256" key="3">
    <source>
        <dbReference type="ARBA" id="ARBA00022833"/>
    </source>
</evidence>
<dbReference type="InterPro" id="IPR015892">
    <property type="entry name" value="Carbonic_anhydrase_CS"/>
</dbReference>
<dbReference type="Gene3D" id="3.40.1050.10">
    <property type="entry name" value="Carbonic anhydrase"/>
    <property type="match status" value="1"/>
</dbReference>
<evidence type="ECO:0000256" key="1">
    <source>
        <dbReference type="ARBA" id="ARBA00006217"/>
    </source>
</evidence>
<evidence type="ECO:0000256" key="2">
    <source>
        <dbReference type="ARBA" id="ARBA00012925"/>
    </source>
</evidence>